<name>A0ABP7JYS7_9PSEU</name>
<accession>A0ABP7JYS7</accession>
<sequence>MHDGRDLGEVSRCQETGPGGPGHDRGHEKPRLGEGKRGQRSDDLHGCRIEPDFFGSFAQRRGDGAVVVWFHPAPREDELPRVVREVGGAFGEQDAGARGGPGEQREDCGGPQDDLLGQPALWGTDVACQLLDPGGVRWPLTRGVLVGVG</sequence>
<evidence type="ECO:0000313" key="3">
    <source>
        <dbReference type="Proteomes" id="UP001501624"/>
    </source>
</evidence>
<feature type="region of interest" description="Disordered" evidence="1">
    <location>
        <begin position="90"/>
        <end position="115"/>
    </location>
</feature>
<reference evidence="3" key="1">
    <citation type="journal article" date="2019" name="Int. J. Syst. Evol. Microbiol.">
        <title>The Global Catalogue of Microorganisms (GCM) 10K type strain sequencing project: providing services to taxonomists for standard genome sequencing and annotation.</title>
        <authorList>
            <consortium name="The Broad Institute Genomics Platform"/>
            <consortium name="The Broad Institute Genome Sequencing Center for Infectious Disease"/>
            <person name="Wu L."/>
            <person name="Ma J."/>
        </authorList>
    </citation>
    <scope>NUCLEOTIDE SEQUENCE [LARGE SCALE GENOMIC DNA]</scope>
    <source>
        <strain evidence="3">JCM 17017</strain>
    </source>
</reference>
<dbReference type="EMBL" id="BAABCM010000027">
    <property type="protein sequence ID" value="GAA3857483.1"/>
    <property type="molecule type" value="Genomic_DNA"/>
</dbReference>
<feature type="compositionally biased region" description="Basic and acidic residues" evidence="1">
    <location>
        <begin position="22"/>
        <end position="47"/>
    </location>
</feature>
<organism evidence="2 3">
    <name type="scientific">Amycolatopsis tucumanensis</name>
    <dbReference type="NCBI Taxonomy" id="401106"/>
    <lineage>
        <taxon>Bacteria</taxon>
        <taxon>Bacillati</taxon>
        <taxon>Actinomycetota</taxon>
        <taxon>Actinomycetes</taxon>
        <taxon>Pseudonocardiales</taxon>
        <taxon>Pseudonocardiaceae</taxon>
        <taxon>Amycolatopsis</taxon>
    </lineage>
</organism>
<gene>
    <name evidence="2" type="ORF">GCM10022380_88530</name>
</gene>
<protein>
    <submittedName>
        <fullName evidence="2">Uncharacterized protein</fullName>
    </submittedName>
</protein>
<dbReference type="Proteomes" id="UP001501624">
    <property type="component" value="Unassembled WGS sequence"/>
</dbReference>
<proteinExistence type="predicted"/>
<comment type="caution">
    <text evidence="2">The sequence shown here is derived from an EMBL/GenBank/DDBJ whole genome shotgun (WGS) entry which is preliminary data.</text>
</comment>
<keyword evidence="3" id="KW-1185">Reference proteome</keyword>
<evidence type="ECO:0000313" key="2">
    <source>
        <dbReference type="EMBL" id="GAA3857483.1"/>
    </source>
</evidence>
<evidence type="ECO:0000256" key="1">
    <source>
        <dbReference type="SAM" id="MobiDB-lite"/>
    </source>
</evidence>
<feature type="region of interest" description="Disordered" evidence="1">
    <location>
        <begin position="1"/>
        <end position="47"/>
    </location>
</feature>